<keyword evidence="12" id="KW-0966">Cell projection</keyword>
<reference evidence="12" key="3">
    <citation type="submission" date="2021-06" db="EMBL/GenBank/DDBJ databases">
        <title>Genomic Description and Analysis of Intracellular Bacteria, Candidatus Berkiella cookevillensis and Candidatus Berkiella aquae.</title>
        <authorList>
            <person name="Kidane D.T."/>
            <person name="Mehari Y.T."/>
            <person name="Rice F.C."/>
            <person name="Arivett B.A."/>
            <person name="Farone A.L."/>
            <person name="Berk S.G."/>
            <person name="Farone M.B."/>
        </authorList>
    </citation>
    <scope>NUCLEOTIDE SEQUENCE</scope>
    <source>
        <strain evidence="12">CC99</strain>
    </source>
</reference>
<dbReference type="Pfam" id="PF20560">
    <property type="entry name" value="MotA_N"/>
    <property type="match status" value="1"/>
</dbReference>
<evidence type="ECO:0000256" key="3">
    <source>
        <dbReference type="ARBA" id="ARBA00022692"/>
    </source>
</evidence>
<evidence type="ECO:0000313" key="11">
    <source>
        <dbReference type="EMBL" id="KRG19826.1"/>
    </source>
</evidence>
<evidence type="ECO:0000256" key="2">
    <source>
        <dbReference type="ARBA" id="ARBA00022475"/>
    </source>
</evidence>
<evidence type="ECO:0000313" key="12">
    <source>
        <dbReference type="EMBL" id="MCS5708592.1"/>
    </source>
</evidence>
<name>A0A0Q9YQ65_9GAMM</name>
<dbReference type="PANTHER" id="PTHR30433">
    <property type="entry name" value="CHEMOTAXIS PROTEIN MOTA"/>
    <property type="match status" value="1"/>
</dbReference>
<evidence type="ECO:0000256" key="4">
    <source>
        <dbReference type="ARBA" id="ARBA00022779"/>
    </source>
</evidence>
<keyword evidence="7" id="KW-0653">Protein transport</keyword>
<dbReference type="AlphaFoldDB" id="A0A0Q9YQ65"/>
<gene>
    <name evidence="11" type="primary">pomA_1</name>
    <name evidence="11" type="ORF">CC99x_00047</name>
    <name evidence="12" type="ORF">CC99x_006675</name>
</gene>
<dbReference type="GO" id="GO:0071978">
    <property type="term" value="P:bacterial-type flagellum-dependent swarming motility"/>
    <property type="evidence" value="ECO:0007669"/>
    <property type="project" value="InterPro"/>
</dbReference>
<keyword evidence="13" id="KW-1185">Reference proteome</keyword>
<feature type="domain" description="MotA/TolQ/ExbB proton channel" evidence="9">
    <location>
        <begin position="105"/>
        <end position="215"/>
    </location>
</feature>
<feature type="transmembrane region" description="Helical" evidence="8">
    <location>
        <begin position="152"/>
        <end position="171"/>
    </location>
</feature>
<keyword evidence="12" id="KW-0282">Flagellum</keyword>
<proteinExistence type="inferred from homology"/>
<dbReference type="Pfam" id="PF01618">
    <property type="entry name" value="MotA_ExbB"/>
    <property type="match status" value="1"/>
</dbReference>
<organism evidence="11">
    <name type="scientific">Candidatus Berkiella cookevillensis</name>
    <dbReference type="NCBI Taxonomy" id="437022"/>
    <lineage>
        <taxon>Bacteria</taxon>
        <taxon>Pseudomonadati</taxon>
        <taxon>Pseudomonadota</taxon>
        <taxon>Gammaproteobacteria</taxon>
        <taxon>Candidatus Berkiellales</taxon>
        <taxon>Candidatus Berkiellaceae</taxon>
        <taxon>Candidatus Berkiella</taxon>
    </lineage>
</organism>
<dbReference type="EMBL" id="LKHV01000001">
    <property type="protein sequence ID" value="KRG19826.1"/>
    <property type="molecule type" value="Genomic_DNA"/>
</dbReference>
<protein>
    <submittedName>
        <fullName evidence="11">Chemotaxis protein PomA</fullName>
    </submittedName>
    <submittedName>
        <fullName evidence="12">Flagellar motor protein</fullName>
    </submittedName>
</protein>
<comment type="subcellular location">
    <subcellularLocation>
        <location evidence="1">Cell membrane</location>
        <topology evidence="1">Multi-pass membrane protein</topology>
    </subcellularLocation>
    <subcellularLocation>
        <location evidence="7">Membrane</location>
        <topology evidence="7">Multi-pass membrane protein</topology>
    </subcellularLocation>
</comment>
<dbReference type="PANTHER" id="PTHR30433:SF3">
    <property type="entry name" value="MOTILITY PROTEIN A"/>
    <property type="match status" value="1"/>
</dbReference>
<evidence type="ECO:0000313" key="13">
    <source>
        <dbReference type="Proteomes" id="UP000051494"/>
    </source>
</evidence>
<keyword evidence="4" id="KW-0283">Flagellar rotation</keyword>
<dbReference type="RefSeq" id="WP_057622442.1">
    <property type="nucleotide sequence ID" value="NZ_LKHV02000001.1"/>
</dbReference>
<dbReference type="GO" id="GO:0005886">
    <property type="term" value="C:plasma membrane"/>
    <property type="evidence" value="ECO:0007669"/>
    <property type="project" value="UniProtKB-SubCell"/>
</dbReference>
<dbReference type="GO" id="GO:0015031">
    <property type="term" value="P:protein transport"/>
    <property type="evidence" value="ECO:0007669"/>
    <property type="project" value="UniProtKB-KW"/>
</dbReference>
<dbReference type="InterPro" id="IPR047055">
    <property type="entry name" value="MotA-like"/>
</dbReference>
<keyword evidence="12" id="KW-0969">Cilium</keyword>
<dbReference type="STRING" id="437022.CC99x_00047"/>
<dbReference type="Proteomes" id="UP000051494">
    <property type="component" value="Unassembled WGS sequence"/>
</dbReference>
<sequence length="253" mass="27716">MDSLTIIGFMLGVTAILAGQYIDGGQLSMLLNVPALIIVLGGTFGAVLLESPHFVFKRALEIFPWVIFPPDKHYYKDLKNIIHWSILARNEGMLSLEKFLTSDEISSYTRRGLQLIVDGHSSDVIRDIMMHELDVREVKDLQAARVFESMGGYSPTIGIIGAVLGLIHILGSLNKPELLGPGIAVAFVATIYGVAFANIFCIPVSKKLKNQILNRTIQNSMIMEGICAIAKGEHPQAIEYKLLSYVSDDNAAA</sequence>
<dbReference type="GO" id="GO:0006935">
    <property type="term" value="P:chemotaxis"/>
    <property type="evidence" value="ECO:0007669"/>
    <property type="project" value="InterPro"/>
</dbReference>
<evidence type="ECO:0000259" key="9">
    <source>
        <dbReference type="Pfam" id="PF01618"/>
    </source>
</evidence>
<evidence type="ECO:0000256" key="1">
    <source>
        <dbReference type="ARBA" id="ARBA00004651"/>
    </source>
</evidence>
<reference evidence="12" key="2">
    <citation type="journal article" date="2016" name="Genome Announc.">
        <title>Draft Genome Sequences of Two Novel Amoeba-Resistant Intranuclear Bacteria, 'Candidatus Berkiella cookevillensis' and 'Candidatus Berkiella aquae'.</title>
        <authorList>
            <person name="Mehari Y.T."/>
            <person name="Arivett B.A."/>
            <person name="Farone A.L."/>
            <person name="Gunderson J.H."/>
            <person name="Farone M.B."/>
        </authorList>
    </citation>
    <scope>NUCLEOTIDE SEQUENCE</scope>
    <source>
        <strain evidence="12">CC99</strain>
    </source>
</reference>
<keyword evidence="2" id="KW-1003">Cell membrane</keyword>
<comment type="similarity">
    <text evidence="7">Belongs to the exbB/tolQ family.</text>
</comment>
<keyword evidence="7" id="KW-0813">Transport</keyword>
<dbReference type="NCBIfam" id="NF006583">
    <property type="entry name" value="PRK09109.1"/>
    <property type="match status" value="1"/>
</dbReference>
<evidence type="ECO:0000256" key="8">
    <source>
        <dbReference type="SAM" id="Phobius"/>
    </source>
</evidence>
<dbReference type="InterPro" id="IPR002898">
    <property type="entry name" value="MotA_ExbB_proton_chnl"/>
</dbReference>
<dbReference type="OrthoDB" id="9806929at2"/>
<feature type="transmembrane region" description="Helical" evidence="8">
    <location>
        <begin position="183"/>
        <end position="205"/>
    </location>
</feature>
<accession>A0A0Q9YQ65</accession>
<dbReference type="EMBL" id="LKHV02000001">
    <property type="protein sequence ID" value="MCS5708592.1"/>
    <property type="molecule type" value="Genomic_DNA"/>
</dbReference>
<dbReference type="PATRIC" id="fig|1590042.3.peg.46"/>
<feature type="transmembrane region" description="Helical" evidence="8">
    <location>
        <begin position="28"/>
        <end position="49"/>
    </location>
</feature>
<evidence type="ECO:0000256" key="7">
    <source>
        <dbReference type="RuleBase" id="RU004057"/>
    </source>
</evidence>
<evidence type="ECO:0000259" key="10">
    <source>
        <dbReference type="Pfam" id="PF20560"/>
    </source>
</evidence>
<keyword evidence="6 8" id="KW-0472">Membrane</keyword>
<comment type="caution">
    <text evidence="11">The sequence shown here is derived from an EMBL/GenBank/DDBJ whole genome shotgun (WGS) entry which is preliminary data.</text>
</comment>
<reference evidence="11" key="1">
    <citation type="submission" date="2015-09" db="EMBL/GenBank/DDBJ databases">
        <title>Draft Genome Sequences of Two Novel Amoeba-resistant Intranuclear Bacteria, Candidatus Berkiella cookevillensis and Candidatus Berkiella aquae.</title>
        <authorList>
            <person name="Mehari Y.T."/>
            <person name="Arivett B.A."/>
            <person name="Farone A.L."/>
            <person name="Gunderson J.H."/>
            <person name="Farone M.B."/>
        </authorList>
    </citation>
    <scope>NUCLEOTIDE SEQUENCE [LARGE SCALE GENOMIC DNA]</scope>
    <source>
        <strain evidence="11">CC99</strain>
    </source>
</reference>
<keyword evidence="3 8" id="KW-0812">Transmembrane</keyword>
<feature type="domain" description="Motility protein A N-terminal" evidence="10">
    <location>
        <begin position="6"/>
        <end position="68"/>
    </location>
</feature>
<evidence type="ECO:0000256" key="6">
    <source>
        <dbReference type="ARBA" id="ARBA00023136"/>
    </source>
</evidence>
<keyword evidence="5 8" id="KW-1133">Transmembrane helix</keyword>
<dbReference type="InterPro" id="IPR046786">
    <property type="entry name" value="MotA_N"/>
</dbReference>
<evidence type="ECO:0000256" key="5">
    <source>
        <dbReference type="ARBA" id="ARBA00022989"/>
    </source>
</evidence>